<keyword evidence="1" id="KW-0805">Transcription regulation</keyword>
<dbReference type="InterPro" id="IPR009057">
    <property type="entry name" value="Homeodomain-like_sf"/>
</dbReference>
<dbReference type="InterPro" id="IPR018062">
    <property type="entry name" value="HTH_AraC-typ_CS"/>
</dbReference>
<dbReference type="PROSITE" id="PS01124">
    <property type="entry name" value="HTH_ARAC_FAMILY_2"/>
    <property type="match status" value="1"/>
</dbReference>
<evidence type="ECO:0000313" key="8">
    <source>
        <dbReference type="Proteomes" id="UP000256519"/>
    </source>
</evidence>
<dbReference type="InterPro" id="IPR001789">
    <property type="entry name" value="Sig_transdc_resp-reg_receiver"/>
</dbReference>
<evidence type="ECO:0000259" key="6">
    <source>
        <dbReference type="PROSITE" id="PS50110"/>
    </source>
</evidence>
<dbReference type="SMART" id="SM00448">
    <property type="entry name" value="REC"/>
    <property type="match status" value="1"/>
</dbReference>
<evidence type="ECO:0000256" key="4">
    <source>
        <dbReference type="PROSITE-ProRule" id="PRU00169"/>
    </source>
</evidence>
<evidence type="ECO:0000256" key="3">
    <source>
        <dbReference type="ARBA" id="ARBA00023163"/>
    </source>
</evidence>
<dbReference type="SUPFAM" id="SSF46689">
    <property type="entry name" value="Homeodomain-like"/>
    <property type="match status" value="1"/>
</dbReference>
<dbReference type="Pfam" id="PF00072">
    <property type="entry name" value="Response_reg"/>
    <property type="match status" value="1"/>
</dbReference>
<dbReference type="SMART" id="SM00342">
    <property type="entry name" value="HTH_ARAC"/>
    <property type="match status" value="1"/>
</dbReference>
<feature type="domain" description="Response regulatory" evidence="6">
    <location>
        <begin position="2"/>
        <end position="118"/>
    </location>
</feature>
<reference evidence="7 8" key="1">
    <citation type="journal article" date="2018" name="Appl. Environ. Microbiol.">
        <title>Antimicrobial susceptibility testing and tentative epidemiological cut-off values of five Bacillus species relevant for use as animal feed additives or for plant protection.</title>
        <authorList>
            <person name="Agerso Y."/>
            <person name="Stuer-Lauridsen B."/>
            <person name="Bjerre K."/>
            <person name="Jensen M.G."/>
            <person name="Johansen E."/>
            <person name="Bennedsen M."/>
            <person name="Brockmann E."/>
            <person name="Nielsen B."/>
        </authorList>
    </citation>
    <scope>NUCLEOTIDE SEQUENCE [LARGE SCALE GENOMIC DNA]</scope>
    <source>
        <strain evidence="7 8">CHCC20162</strain>
    </source>
</reference>
<dbReference type="Gene3D" id="3.40.50.2300">
    <property type="match status" value="1"/>
</dbReference>
<dbReference type="RefSeq" id="WP_116071113.1">
    <property type="nucleotide sequence ID" value="NZ_CP187634.1"/>
</dbReference>
<sequence length="495" mass="58367">MRIIIADRDSTERVGIKWLINSYSMKFNEVCLVEDAREFIKEFEKSEPDILILELEMFSTNSWEIILRKVENYQGVIIAITTEAIFERAWQAIQLQAVNLLVKPLLPEKLKESLEKSMKKLSNFKEKSIHLENKDENYRDYQSLMIETEENFSNDYKGIMIIKPEYPDDLKELYKYINEYIFMETPVVLLFSDYIVCLFSVFEMDKLYIDSTRFISNSIKLLNGGVFISIDSINKVEDSLHACYMRCIQTLKMVFYKGYTQVMKASEFPSFEEFDPLLNSEEQRIWIKMLEGENLIPIKNWLYDKFTNFPNGYPEPELIRISLTSILAQIRRHMKSYRLEKNPALEEQYQNIFNIVLNSPVLFKVVQELLLFIDKILEQVKTQQKNTQNDFIELGLRFIDEHFSRTDLNLIVVADYVNKSPSYFSYVLSQRTSQTFQQYLTNVRINKAKHLLSTTSLSIQQISFSIGFSDPNYFSRVFKNQTGVSPSSWKNQIFI</sequence>
<dbReference type="PRINTS" id="PR00032">
    <property type="entry name" value="HTHARAC"/>
</dbReference>
<dbReference type="InterPro" id="IPR018060">
    <property type="entry name" value="HTH_AraC"/>
</dbReference>
<dbReference type="Proteomes" id="UP000256519">
    <property type="component" value="Unassembled WGS sequence"/>
</dbReference>
<dbReference type="Gene3D" id="1.10.10.60">
    <property type="entry name" value="Homeodomain-like"/>
    <property type="match status" value="2"/>
</dbReference>
<accession>A0A3D8X9H1</accession>
<protein>
    <submittedName>
        <fullName evidence="7">Uncharacterized protein</fullName>
    </submittedName>
</protein>
<dbReference type="EMBL" id="PQWM01000005">
    <property type="protein sequence ID" value="RDZ18755.1"/>
    <property type="molecule type" value="Genomic_DNA"/>
</dbReference>
<dbReference type="AlphaFoldDB" id="A0A3D8X9H1"/>
<dbReference type="GO" id="GO:0003700">
    <property type="term" value="F:DNA-binding transcription factor activity"/>
    <property type="evidence" value="ECO:0007669"/>
    <property type="project" value="InterPro"/>
</dbReference>
<evidence type="ECO:0000256" key="2">
    <source>
        <dbReference type="ARBA" id="ARBA00023125"/>
    </source>
</evidence>
<dbReference type="SUPFAM" id="SSF52172">
    <property type="entry name" value="CheY-like"/>
    <property type="match status" value="1"/>
</dbReference>
<keyword evidence="2" id="KW-0238">DNA-binding</keyword>
<evidence type="ECO:0000256" key="1">
    <source>
        <dbReference type="ARBA" id="ARBA00023015"/>
    </source>
</evidence>
<comment type="caution">
    <text evidence="4">Lacks conserved residue(s) required for the propagation of feature annotation.</text>
</comment>
<feature type="domain" description="HTH araC/xylS-type" evidence="5">
    <location>
        <begin position="393"/>
        <end position="492"/>
    </location>
</feature>
<dbReference type="InterPro" id="IPR011006">
    <property type="entry name" value="CheY-like_superfamily"/>
</dbReference>
<gene>
    <name evidence="7" type="ORF">C3744_00370</name>
</gene>
<dbReference type="Pfam" id="PF12833">
    <property type="entry name" value="HTH_18"/>
    <property type="match status" value="1"/>
</dbReference>
<evidence type="ECO:0000313" key="7">
    <source>
        <dbReference type="EMBL" id="RDZ18755.1"/>
    </source>
</evidence>
<dbReference type="GO" id="GO:0043565">
    <property type="term" value="F:sequence-specific DNA binding"/>
    <property type="evidence" value="ECO:0007669"/>
    <property type="project" value="InterPro"/>
</dbReference>
<dbReference type="InterPro" id="IPR020449">
    <property type="entry name" value="Tscrpt_reg_AraC-type_HTH"/>
</dbReference>
<dbReference type="GO" id="GO:0000160">
    <property type="term" value="P:phosphorelay signal transduction system"/>
    <property type="evidence" value="ECO:0007669"/>
    <property type="project" value="InterPro"/>
</dbReference>
<dbReference type="PROSITE" id="PS00041">
    <property type="entry name" value="HTH_ARAC_FAMILY_1"/>
    <property type="match status" value="1"/>
</dbReference>
<evidence type="ECO:0000259" key="5">
    <source>
        <dbReference type="PROSITE" id="PS01124"/>
    </source>
</evidence>
<name>A0A3D8X9H1_PRIMG</name>
<organism evidence="7 8">
    <name type="scientific">Priestia megaterium</name>
    <name type="common">Bacillus megaterium</name>
    <dbReference type="NCBI Taxonomy" id="1404"/>
    <lineage>
        <taxon>Bacteria</taxon>
        <taxon>Bacillati</taxon>
        <taxon>Bacillota</taxon>
        <taxon>Bacilli</taxon>
        <taxon>Bacillales</taxon>
        <taxon>Bacillaceae</taxon>
        <taxon>Priestia</taxon>
    </lineage>
</organism>
<dbReference type="PANTHER" id="PTHR43280">
    <property type="entry name" value="ARAC-FAMILY TRANSCRIPTIONAL REGULATOR"/>
    <property type="match status" value="1"/>
</dbReference>
<dbReference type="PANTHER" id="PTHR43280:SF2">
    <property type="entry name" value="HTH-TYPE TRANSCRIPTIONAL REGULATOR EXSA"/>
    <property type="match status" value="1"/>
</dbReference>
<proteinExistence type="predicted"/>
<dbReference type="PROSITE" id="PS50110">
    <property type="entry name" value="RESPONSE_REGULATORY"/>
    <property type="match status" value="1"/>
</dbReference>
<comment type="caution">
    <text evidence="7">The sequence shown here is derived from an EMBL/GenBank/DDBJ whole genome shotgun (WGS) entry which is preliminary data.</text>
</comment>
<keyword evidence="3" id="KW-0804">Transcription</keyword>